<organism evidence="6 7">
    <name type="scientific">Apostasia shenzhenica</name>
    <dbReference type="NCBI Taxonomy" id="1088818"/>
    <lineage>
        <taxon>Eukaryota</taxon>
        <taxon>Viridiplantae</taxon>
        <taxon>Streptophyta</taxon>
        <taxon>Embryophyta</taxon>
        <taxon>Tracheophyta</taxon>
        <taxon>Spermatophyta</taxon>
        <taxon>Magnoliopsida</taxon>
        <taxon>Liliopsida</taxon>
        <taxon>Asparagales</taxon>
        <taxon>Orchidaceae</taxon>
        <taxon>Apostasioideae</taxon>
        <taxon>Apostasia</taxon>
    </lineage>
</organism>
<reference evidence="6 7" key="1">
    <citation type="journal article" date="2017" name="Nature">
        <title>The Apostasia genome and the evolution of orchids.</title>
        <authorList>
            <person name="Zhang G.Q."/>
            <person name="Liu K.W."/>
            <person name="Li Z."/>
            <person name="Lohaus R."/>
            <person name="Hsiao Y.Y."/>
            <person name="Niu S.C."/>
            <person name="Wang J.Y."/>
            <person name="Lin Y.C."/>
            <person name="Xu Q."/>
            <person name="Chen L.J."/>
            <person name="Yoshida K."/>
            <person name="Fujiwara S."/>
            <person name="Wang Z.W."/>
            <person name="Zhang Y.Q."/>
            <person name="Mitsuda N."/>
            <person name="Wang M."/>
            <person name="Liu G.H."/>
            <person name="Pecoraro L."/>
            <person name="Huang H.X."/>
            <person name="Xiao X.J."/>
            <person name="Lin M."/>
            <person name="Wu X.Y."/>
            <person name="Wu W.L."/>
            <person name="Chen Y.Y."/>
            <person name="Chang S.B."/>
            <person name="Sakamoto S."/>
            <person name="Ohme-Takagi M."/>
            <person name="Yagi M."/>
            <person name="Zeng S.J."/>
            <person name="Shen C.Y."/>
            <person name="Yeh C.M."/>
            <person name="Luo Y.B."/>
            <person name="Tsai W.C."/>
            <person name="Van de Peer Y."/>
            <person name="Liu Z.J."/>
        </authorList>
    </citation>
    <scope>NUCLEOTIDE SEQUENCE [LARGE SCALE GENOMIC DNA]</scope>
    <source>
        <strain evidence="7">cv. Shenzhen</strain>
        <tissue evidence="6">Stem</tissue>
    </source>
</reference>
<dbReference type="AlphaFoldDB" id="A0A2I0A5M9"/>
<dbReference type="PANTHER" id="PTHR21145">
    <property type="entry name" value="CHORISMATE MUTASE"/>
    <property type="match status" value="1"/>
</dbReference>
<sequence length="174" mass="19316">MASSKNSPSDLGEVSKQLSLESVRDSLIRQEDSIIFSLIERSRYPYNAPAYDSLSLKSSTGSSLAELFVKEAEALHAKAGRYLNPEEVPFLSDDLPSPLLSPYNYPQVLHPPAASVNINKKIWNMYFNELLPLFTSKGDDGNYALAMASDLVCLQNSVHRPYQEGSTMADLLQR</sequence>
<dbReference type="EMBL" id="KZ452015">
    <property type="protein sequence ID" value="PKA50843.1"/>
    <property type="molecule type" value="Genomic_DNA"/>
</dbReference>
<dbReference type="GO" id="GO:0005737">
    <property type="term" value="C:cytoplasm"/>
    <property type="evidence" value="ECO:0007669"/>
    <property type="project" value="UniProtKB-SubCell"/>
</dbReference>
<dbReference type="Gene3D" id="1.10.590.10">
    <property type="entry name" value="Chorismate mutase, AroQ class superfamily, eukaryotic"/>
    <property type="match status" value="1"/>
</dbReference>
<evidence type="ECO:0000256" key="1">
    <source>
        <dbReference type="ARBA" id="ARBA00000824"/>
    </source>
</evidence>
<dbReference type="GO" id="GO:0046417">
    <property type="term" value="P:chorismate metabolic process"/>
    <property type="evidence" value="ECO:0007669"/>
    <property type="project" value="InterPro"/>
</dbReference>
<dbReference type="GO" id="GO:0009073">
    <property type="term" value="P:aromatic amino acid family biosynthetic process"/>
    <property type="evidence" value="ECO:0007669"/>
    <property type="project" value="InterPro"/>
</dbReference>
<evidence type="ECO:0000313" key="6">
    <source>
        <dbReference type="EMBL" id="PKA50843.1"/>
    </source>
</evidence>
<dbReference type="STRING" id="1088818.A0A2I0A5M9"/>
<comment type="subcellular location">
    <subcellularLocation>
        <location evidence="2">Cytoplasm</location>
    </subcellularLocation>
</comment>
<dbReference type="UniPathway" id="UPA00120">
    <property type="reaction ID" value="UER00203"/>
</dbReference>
<evidence type="ECO:0000313" key="7">
    <source>
        <dbReference type="Proteomes" id="UP000236161"/>
    </source>
</evidence>
<dbReference type="OrthoDB" id="191918at2759"/>
<protein>
    <recommendedName>
        <fullName evidence="3">chorismate mutase</fullName>
        <ecNumber evidence="3">5.4.99.5</ecNumber>
    </recommendedName>
</protein>
<evidence type="ECO:0000256" key="4">
    <source>
        <dbReference type="ARBA" id="ARBA00022490"/>
    </source>
</evidence>
<accession>A0A2I0A5M9</accession>
<evidence type="ECO:0000256" key="3">
    <source>
        <dbReference type="ARBA" id="ARBA00012404"/>
    </source>
</evidence>
<keyword evidence="4" id="KW-0963">Cytoplasm</keyword>
<dbReference type="InterPro" id="IPR036263">
    <property type="entry name" value="Chorismate_II_sf"/>
</dbReference>
<dbReference type="PANTHER" id="PTHR21145:SF12">
    <property type="entry name" value="CHORISMATE MUTASE"/>
    <property type="match status" value="1"/>
</dbReference>
<keyword evidence="5 6" id="KW-0413">Isomerase</keyword>
<keyword evidence="7" id="KW-1185">Reference proteome</keyword>
<dbReference type="GO" id="GO:0004106">
    <property type="term" value="F:chorismate mutase activity"/>
    <property type="evidence" value="ECO:0007669"/>
    <property type="project" value="UniProtKB-EC"/>
</dbReference>
<gene>
    <name evidence="6" type="primary">CM2</name>
    <name evidence="6" type="ORF">AXF42_Ash007498</name>
</gene>
<dbReference type="Proteomes" id="UP000236161">
    <property type="component" value="Unassembled WGS sequence"/>
</dbReference>
<dbReference type="PROSITE" id="PS51169">
    <property type="entry name" value="CHORISMATE_MUT_3"/>
    <property type="match status" value="1"/>
</dbReference>
<comment type="catalytic activity">
    <reaction evidence="1">
        <text>chorismate = prephenate</text>
        <dbReference type="Rhea" id="RHEA:13897"/>
        <dbReference type="ChEBI" id="CHEBI:29748"/>
        <dbReference type="ChEBI" id="CHEBI:29934"/>
        <dbReference type="EC" id="5.4.99.5"/>
    </reaction>
</comment>
<dbReference type="InterPro" id="IPR037039">
    <property type="entry name" value="CM_AroQ_sf_eucaryotic"/>
</dbReference>
<evidence type="ECO:0000256" key="2">
    <source>
        <dbReference type="ARBA" id="ARBA00004496"/>
    </source>
</evidence>
<dbReference type="EC" id="5.4.99.5" evidence="3"/>
<dbReference type="InterPro" id="IPR008238">
    <property type="entry name" value="Chorismate_mutase_AroQ_euk"/>
</dbReference>
<proteinExistence type="predicted"/>
<evidence type="ECO:0000256" key="5">
    <source>
        <dbReference type="ARBA" id="ARBA00023235"/>
    </source>
</evidence>
<name>A0A2I0A5M9_9ASPA</name>
<dbReference type="SUPFAM" id="SSF48600">
    <property type="entry name" value="Chorismate mutase II"/>
    <property type="match status" value="1"/>
</dbReference>